<evidence type="ECO:0000313" key="8">
    <source>
        <dbReference type="Proteomes" id="UP000717696"/>
    </source>
</evidence>
<dbReference type="PROSITE" id="PS50294">
    <property type="entry name" value="WD_REPEATS_REGION"/>
    <property type="match status" value="4"/>
</dbReference>
<dbReference type="SUPFAM" id="SSF53474">
    <property type="entry name" value="alpha/beta-Hydrolases"/>
    <property type="match status" value="1"/>
</dbReference>
<dbReference type="InterPro" id="IPR015943">
    <property type="entry name" value="WD40/YVTN_repeat-like_dom_sf"/>
</dbReference>
<keyword evidence="3" id="KW-0677">Repeat</keyword>
<dbReference type="PROSITE" id="PS50082">
    <property type="entry name" value="WD_REPEATS_2"/>
    <property type="match status" value="5"/>
</dbReference>
<accession>A0A9P9D303</accession>
<keyword evidence="8" id="KW-1185">Reference proteome</keyword>
<keyword evidence="5" id="KW-0812">Transmembrane</keyword>
<feature type="repeat" description="WD" evidence="4">
    <location>
        <begin position="990"/>
        <end position="1031"/>
    </location>
</feature>
<feature type="repeat" description="WD" evidence="4">
    <location>
        <begin position="934"/>
        <end position="968"/>
    </location>
</feature>
<dbReference type="PRINTS" id="PR00320">
    <property type="entry name" value="GPROTEINBRPT"/>
</dbReference>
<dbReference type="InterPro" id="IPR056884">
    <property type="entry name" value="NPHP3-like_N"/>
</dbReference>
<dbReference type="Gene3D" id="3.40.50.300">
    <property type="entry name" value="P-loop containing nucleotide triphosphate hydrolases"/>
    <property type="match status" value="1"/>
</dbReference>
<dbReference type="CDD" id="cd00200">
    <property type="entry name" value="WD40"/>
    <property type="match status" value="1"/>
</dbReference>
<feature type="repeat" description="WD" evidence="4">
    <location>
        <begin position="1032"/>
        <end position="1073"/>
    </location>
</feature>
<sequence length="1109" mass="122950">MGIDPWVQATAMVGWTSWAATCAVVLGSALLYPTAVKIRRRRQKPRPDGIQVVSDPSGAKFEIVAVHGLGAHPEYTWMGEVPANKRLAHRLEKIHLLRDLLKSDFPDARILSFAHNSDWLIDAPVKTAQQISDRLLDQLAKHRSCRLRVPIAFIGHSFGGIIIKEALCKPGDGAREVVDSTCVIIFLGTPHLGSPVSRAGSIAAYLTGFLGSDMGLLLTMTSHQKQLSDSEERFIDCMKQKEDRRQKTGIVAFCETKPTYLLRWLSLGLIVSRDSARGSHAATLVTIDTDHSGLNKCHGRNDQLYRELQKQLRRLEPTTTPTLNGNQQFVVDKLGAVEGAAFDSHDNEHDPTCLAGTRRELLEQVYQWANDSARERIYWLQGKAGTGKSTIARTVAHYFATQDRLAASFFFKRGEGDRRNARRFFTTIAAQLVQRLPTVAKHVRHAIEATPDVAGKALGDQFEKLILKPLEAVHRGPSKAMTVVIDALDECDGDQDVKVIIYQLSRANRLPEAPLKFFVTSRFEPPIRLGLEDIHGKYIELPLHEIPKPEIERDIAAFLESRLEQIRRQFHLPLGWPSQKQLQKLVQMAVPLFISTATACRFIEDRRHRGGPKERLEKFLQCQTGSSSFNATYRPILDQMLGLDESGEEESIEDFKLLGFLHSVLDIPSERSAPIRLFHQSFRDYLIDLKGGANKFIVDERDAHEMLAARCLQLLSESCHLKEDICGLREPGKAREHVDLRTIDRYLPSEVQYACLHWVHHLKGSASKVKDDDPAHRFLRCHFINWLEALSLLGRLPESIKFIKELQSMVNSTNGAQVGAFLHDAERFTLFFRQVIDAAPLQVYSSGLVFAPAASIVRQTFETHLPSWIVNPPLSESDWSPCLQTLEGHSGWVTSVAFSADGQRVASGSDDRTVKIWDAATGVCVQTLQGGSGVRSVAFSADGQRVASGSWDNTVKIWDAGTGACVRTLEGHGDSVFSIWDAGTGAYVQTLEHHGGVNSVAFSADSQRVASGSYDNTIKIWDTNTGACVQKVEGHSGSVNSVAFSADSRWIASGSWDNTVKIWDAGTVACVRTLEGHGDSVFSVAFSTDGQWIASGSLDKSDDYLSPIY</sequence>
<evidence type="ECO:0000256" key="5">
    <source>
        <dbReference type="SAM" id="Phobius"/>
    </source>
</evidence>
<keyword evidence="2 4" id="KW-0853">WD repeat</keyword>
<keyword evidence="5" id="KW-0472">Membrane</keyword>
<comment type="caution">
    <text evidence="7">The sequence shown here is derived from an EMBL/GenBank/DDBJ whole genome shotgun (WGS) entry which is preliminary data.</text>
</comment>
<dbReference type="InterPro" id="IPR029058">
    <property type="entry name" value="AB_hydrolase_fold"/>
</dbReference>
<evidence type="ECO:0000259" key="6">
    <source>
        <dbReference type="PROSITE" id="PS50837"/>
    </source>
</evidence>
<dbReference type="InterPro" id="IPR027417">
    <property type="entry name" value="P-loop_NTPase"/>
</dbReference>
<organism evidence="7 8">
    <name type="scientific">Dactylonectria estremocensis</name>
    <dbReference type="NCBI Taxonomy" id="1079267"/>
    <lineage>
        <taxon>Eukaryota</taxon>
        <taxon>Fungi</taxon>
        <taxon>Dikarya</taxon>
        <taxon>Ascomycota</taxon>
        <taxon>Pezizomycotina</taxon>
        <taxon>Sordariomycetes</taxon>
        <taxon>Hypocreomycetidae</taxon>
        <taxon>Hypocreales</taxon>
        <taxon>Nectriaceae</taxon>
        <taxon>Dactylonectria</taxon>
    </lineage>
</organism>
<dbReference type="EMBL" id="JAGMUU010000055">
    <property type="protein sequence ID" value="KAH7111684.1"/>
    <property type="molecule type" value="Genomic_DNA"/>
</dbReference>
<dbReference type="Proteomes" id="UP000717696">
    <property type="component" value="Unassembled WGS sequence"/>
</dbReference>
<evidence type="ECO:0000256" key="2">
    <source>
        <dbReference type="ARBA" id="ARBA00022574"/>
    </source>
</evidence>
<proteinExistence type="inferred from homology"/>
<reference evidence="7" key="1">
    <citation type="journal article" date="2021" name="Nat. Commun.">
        <title>Genetic determinants of endophytism in the Arabidopsis root mycobiome.</title>
        <authorList>
            <person name="Mesny F."/>
            <person name="Miyauchi S."/>
            <person name="Thiergart T."/>
            <person name="Pickel B."/>
            <person name="Atanasova L."/>
            <person name="Karlsson M."/>
            <person name="Huettel B."/>
            <person name="Barry K.W."/>
            <person name="Haridas S."/>
            <person name="Chen C."/>
            <person name="Bauer D."/>
            <person name="Andreopoulos W."/>
            <person name="Pangilinan J."/>
            <person name="LaButti K."/>
            <person name="Riley R."/>
            <person name="Lipzen A."/>
            <person name="Clum A."/>
            <person name="Drula E."/>
            <person name="Henrissat B."/>
            <person name="Kohler A."/>
            <person name="Grigoriev I.V."/>
            <person name="Martin F.M."/>
            <person name="Hacquard S."/>
        </authorList>
    </citation>
    <scope>NUCLEOTIDE SEQUENCE</scope>
    <source>
        <strain evidence="7">MPI-CAGE-AT-0021</strain>
    </source>
</reference>
<dbReference type="InterPro" id="IPR007111">
    <property type="entry name" value="NACHT_NTPase"/>
</dbReference>
<dbReference type="InterPro" id="IPR020472">
    <property type="entry name" value="WD40_PAC1"/>
</dbReference>
<comment type="similarity">
    <text evidence="1">Belongs to the putative lipase ROG1 family.</text>
</comment>
<feature type="repeat" description="WD" evidence="4">
    <location>
        <begin position="886"/>
        <end position="927"/>
    </location>
</feature>
<dbReference type="InterPro" id="IPR019775">
    <property type="entry name" value="WD40_repeat_CS"/>
</dbReference>
<evidence type="ECO:0000256" key="1">
    <source>
        <dbReference type="ARBA" id="ARBA00007920"/>
    </source>
</evidence>
<dbReference type="PROSITE" id="PS00678">
    <property type="entry name" value="WD_REPEATS_1"/>
    <property type="match status" value="2"/>
</dbReference>
<feature type="repeat" description="WD" evidence="4">
    <location>
        <begin position="1074"/>
        <end position="1101"/>
    </location>
</feature>
<dbReference type="SMART" id="SM00320">
    <property type="entry name" value="WD40"/>
    <property type="match status" value="5"/>
</dbReference>
<dbReference type="AlphaFoldDB" id="A0A9P9D303"/>
<feature type="transmembrane region" description="Helical" evidence="5">
    <location>
        <begin position="15"/>
        <end position="36"/>
    </location>
</feature>
<dbReference type="Pfam" id="PF24883">
    <property type="entry name" value="NPHP3_N"/>
    <property type="match status" value="1"/>
</dbReference>
<dbReference type="Pfam" id="PF00400">
    <property type="entry name" value="WD40"/>
    <property type="match status" value="5"/>
</dbReference>
<dbReference type="PANTHER" id="PTHR19848">
    <property type="entry name" value="WD40 REPEAT PROTEIN"/>
    <property type="match status" value="1"/>
</dbReference>
<dbReference type="InterPro" id="IPR001680">
    <property type="entry name" value="WD40_rpt"/>
</dbReference>
<dbReference type="Gene3D" id="2.130.10.10">
    <property type="entry name" value="YVTN repeat-like/Quinoprotein amine dehydrogenase"/>
    <property type="match status" value="3"/>
</dbReference>
<dbReference type="SUPFAM" id="SSF52540">
    <property type="entry name" value="P-loop containing nucleoside triphosphate hydrolases"/>
    <property type="match status" value="1"/>
</dbReference>
<dbReference type="PANTHER" id="PTHR19848:SF8">
    <property type="entry name" value="F-BOX AND WD REPEAT DOMAIN CONTAINING 7"/>
    <property type="match status" value="1"/>
</dbReference>
<name>A0A9P9D303_9HYPO</name>
<protein>
    <submittedName>
        <fullName evidence="7">Vegetative incompatibility protein HET-E-1</fullName>
    </submittedName>
</protein>
<keyword evidence="5" id="KW-1133">Transmembrane helix</keyword>
<dbReference type="Pfam" id="PF05057">
    <property type="entry name" value="DUF676"/>
    <property type="match status" value="1"/>
</dbReference>
<dbReference type="InterPro" id="IPR007751">
    <property type="entry name" value="DUF676_lipase-like"/>
</dbReference>
<feature type="domain" description="NACHT" evidence="6">
    <location>
        <begin position="376"/>
        <end position="522"/>
    </location>
</feature>
<evidence type="ECO:0000313" key="7">
    <source>
        <dbReference type="EMBL" id="KAH7111684.1"/>
    </source>
</evidence>
<dbReference type="SUPFAM" id="SSF50978">
    <property type="entry name" value="WD40 repeat-like"/>
    <property type="match status" value="1"/>
</dbReference>
<dbReference type="Gene3D" id="3.40.50.1820">
    <property type="entry name" value="alpha/beta hydrolase"/>
    <property type="match status" value="1"/>
</dbReference>
<gene>
    <name evidence="7" type="ORF">B0J13DRAFT_682097</name>
</gene>
<evidence type="ECO:0000256" key="3">
    <source>
        <dbReference type="ARBA" id="ARBA00022737"/>
    </source>
</evidence>
<dbReference type="OrthoDB" id="674604at2759"/>
<evidence type="ECO:0000256" key="4">
    <source>
        <dbReference type="PROSITE-ProRule" id="PRU00221"/>
    </source>
</evidence>
<dbReference type="PROSITE" id="PS50837">
    <property type="entry name" value="NACHT"/>
    <property type="match status" value="1"/>
</dbReference>
<dbReference type="InterPro" id="IPR036322">
    <property type="entry name" value="WD40_repeat_dom_sf"/>
</dbReference>